<dbReference type="EMBL" id="BAAAME010000005">
    <property type="protein sequence ID" value="GAA1748359.1"/>
    <property type="molecule type" value="Genomic_DNA"/>
</dbReference>
<dbReference type="SMART" id="SM00903">
    <property type="entry name" value="Flavin_Reduct"/>
    <property type="match status" value="1"/>
</dbReference>
<dbReference type="RefSeq" id="WP_344203143.1">
    <property type="nucleotide sequence ID" value="NZ_BAAAME010000005.1"/>
</dbReference>
<accession>A0ABP4W932</accession>
<dbReference type="PANTHER" id="PTHR30466">
    <property type="entry name" value="FLAVIN REDUCTASE"/>
    <property type="match status" value="1"/>
</dbReference>
<feature type="domain" description="Flavin reductase like" evidence="2">
    <location>
        <begin position="25"/>
        <end position="166"/>
    </location>
</feature>
<dbReference type="InterPro" id="IPR002563">
    <property type="entry name" value="Flavin_Rdtase-like_dom"/>
</dbReference>
<dbReference type="SUPFAM" id="SSF50475">
    <property type="entry name" value="FMN-binding split barrel"/>
    <property type="match status" value="1"/>
</dbReference>
<name>A0ABP4W932_9ACTN</name>
<dbReference type="Gene3D" id="2.30.110.10">
    <property type="entry name" value="Electron Transport, Fmn-binding Protein, Chain A"/>
    <property type="match status" value="1"/>
</dbReference>
<dbReference type="InterPro" id="IPR012349">
    <property type="entry name" value="Split_barrel_FMN-bd"/>
</dbReference>
<gene>
    <name evidence="3" type="ORF">GCM10009710_30490</name>
</gene>
<evidence type="ECO:0000259" key="2">
    <source>
        <dbReference type="SMART" id="SM00903"/>
    </source>
</evidence>
<dbReference type="PANTHER" id="PTHR30466:SF1">
    <property type="entry name" value="FMN REDUCTASE (NADH) RUTF"/>
    <property type="match status" value="1"/>
</dbReference>
<reference evidence="4" key="1">
    <citation type="journal article" date="2019" name="Int. J. Syst. Evol. Microbiol.">
        <title>The Global Catalogue of Microorganisms (GCM) 10K type strain sequencing project: providing services to taxonomists for standard genome sequencing and annotation.</title>
        <authorList>
            <consortium name="The Broad Institute Genomics Platform"/>
            <consortium name="The Broad Institute Genome Sequencing Center for Infectious Disease"/>
            <person name="Wu L."/>
            <person name="Ma J."/>
        </authorList>
    </citation>
    <scope>NUCLEOTIDE SEQUENCE [LARGE SCALE GENOMIC DNA]</scope>
    <source>
        <strain evidence="4">JCM 13518</strain>
    </source>
</reference>
<evidence type="ECO:0000313" key="4">
    <source>
        <dbReference type="Proteomes" id="UP001501057"/>
    </source>
</evidence>
<protein>
    <submittedName>
        <fullName evidence="3">Flavin reductase family protein</fullName>
    </submittedName>
</protein>
<dbReference type="InterPro" id="IPR050268">
    <property type="entry name" value="NADH-dep_flavin_reductase"/>
</dbReference>
<keyword evidence="1" id="KW-0560">Oxidoreductase</keyword>
<comment type="caution">
    <text evidence="3">The sequence shown here is derived from an EMBL/GenBank/DDBJ whole genome shotgun (WGS) entry which is preliminary data.</text>
</comment>
<organism evidence="3 4">
    <name type="scientific">Aeromicrobium alkaliterrae</name>
    <dbReference type="NCBI Taxonomy" id="302168"/>
    <lineage>
        <taxon>Bacteria</taxon>
        <taxon>Bacillati</taxon>
        <taxon>Actinomycetota</taxon>
        <taxon>Actinomycetes</taxon>
        <taxon>Propionibacteriales</taxon>
        <taxon>Nocardioidaceae</taxon>
        <taxon>Aeromicrobium</taxon>
    </lineage>
</organism>
<dbReference type="Pfam" id="PF01613">
    <property type="entry name" value="Flavin_Reduct"/>
    <property type="match status" value="1"/>
</dbReference>
<evidence type="ECO:0000256" key="1">
    <source>
        <dbReference type="ARBA" id="ARBA00023002"/>
    </source>
</evidence>
<sequence>MTATAPTPAPATSDAGLRTAFRGAMANVASPVAVVTALDDGVPHGTTVSAFCSLSMEPPMLLVSLDVGSSLLRHAAVGRTLGVNVLSAAHDQLALRFAQRGVDRFGDLDWFVLDGAPALADVHAWVAVEVERLVPAGDHVVVLGRVMSAAAGTHRPLTYWQRSFGSHSTF</sequence>
<proteinExistence type="predicted"/>
<evidence type="ECO:0000313" key="3">
    <source>
        <dbReference type="EMBL" id="GAA1748359.1"/>
    </source>
</evidence>
<keyword evidence="4" id="KW-1185">Reference proteome</keyword>
<dbReference type="Proteomes" id="UP001501057">
    <property type="component" value="Unassembled WGS sequence"/>
</dbReference>